<evidence type="ECO:0000256" key="1">
    <source>
        <dbReference type="ARBA" id="ARBA00022729"/>
    </source>
</evidence>
<feature type="chain" id="PRO_5015124381" evidence="3">
    <location>
        <begin position="30"/>
        <end position="219"/>
    </location>
</feature>
<evidence type="ECO:0000259" key="4">
    <source>
        <dbReference type="PROSITE" id="PS50919"/>
    </source>
</evidence>
<dbReference type="SMART" id="SM00472">
    <property type="entry name" value="MIR"/>
    <property type="match status" value="3"/>
</dbReference>
<keyword evidence="2" id="KW-0677">Repeat</keyword>
<dbReference type="OrthoDB" id="5588846at2759"/>
<dbReference type="Proteomes" id="UP000239899">
    <property type="component" value="Unassembled WGS sequence"/>
</dbReference>
<evidence type="ECO:0000313" key="6">
    <source>
        <dbReference type="Proteomes" id="UP000239899"/>
    </source>
</evidence>
<dbReference type="EMBL" id="LHPG02000022">
    <property type="protein sequence ID" value="PRW20677.1"/>
    <property type="molecule type" value="Genomic_DNA"/>
</dbReference>
<proteinExistence type="predicted"/>
<keyword evidence="1 3" id="KW-0732">Signal</keyword>
<reference evidence="5 6" key="1">
    <citation type="journal article" date="2018" name="Plant J.">
        <title>Genome sequences of Chlorella sorokiniana UTEX 1602 and Micractinium conductrix SAG 241.80: implications to maltose excretion by a green alga.</title>
        <authorList>
            <person name="Arriola M.B."/>
            <person name="Velmurugan N."/>
            <person name="Zhang Y."/>
            <person name="Plunkett M.H."/>
            <person name="Hondzo H."/>
            <person name="Barney B.M."/>
        </authorList>
    </citation>
    <scope>NUCLEOTIDE SEQUENCE [LARGE SCALE GENOMIC DNA]</scope>
    <source>
        <strain evidence="6">UTEX 1602</strain>
    </source>
</reference>
<comment type="caution">
    <text evidence="5">The sequence shown here is derived from an EMBL/GenBank/DDBJ whole genome shotgun (WGS) entry which is preliminary data.</text>
</comment>
<evidence type="ECO:0000313" key="5">
    <source>
        <dbReference type="EMBL" id="PRW20677.1"/>
    </source>
</evidence>
<dbReference type="Pfam" id="PF02815">
    <property type="entry name" value="MIR"/>
    <property type="match status" value="1"/>
</dbReference>
<dbReference type="PANTHER" id="PTHR46809">
    <property type="entry name" value="STROMAL CELL-DERIVED FACTOR 2-LIKE PROTEIN"/>
    <property type="match status" value="1"/>
</dbReference>
<feature type="domain" description="MIR" evidence="4">
    <location>
        <begin position="98"/>
        <end position="153"/>
    </location>
</feature>
<dbReference type="InterPro" id="IPR036300">
    <property type="entry name" value="MIR_dom_sf"/>
</dbReference>
<feature type="domain" description="MIR" evidence="4">
    <location>
        <begin position="39"/>
        <end position="95"/>
    </location>
</feature>
<dbReference type="PANTHER" id="PTHR46809:SF2">
    <property type="entry name" value="GH21273P"/>
    <property type="match status" value="1"/>
</dbReference>
<evidence type="ECO:0000256" key="2">
    <source>
        <dbReference type="ARBA" id="ARBA00022737"/>
    </source>
</evidence>
<dbReference type="InterPro" id="IPR016093">
    <property type="entry name" value="MIR_motif"/>
</dbReference>
<gene>
    <name evidence="5" type="ORF">C2E21_8743</name>
</gene>
<feature type="signal peptide" evidence="3">
    <location>
        <begin position="1"/>
        <end position="29"/>
    </location>
</feature>
<dbReference type="SUPFAM" id="SSF82109">
    <property type="entry name" value="MIR domain"/>
    <property type="match status" value="1"/>
</dbReference>
<dbReference type="Gene3D" id="2.80.10.50">
    <property type="match status" value="1"/>
</dbReference>
<evidence type="ECO:0000256" key="3">
    <source>
        <dbReference type="SAM" id="SignalP"/>
    </source>
</evidence>
<organism evidence="5 6">
    <name type="scientific">Chlorella sorokiniana</name>
    <name type="common">Freshwater green alga</name>
    <dbReference type="NCBI Taxonomy" id="3076"/>
    <lineage>
        <taxon>Eukaryota</taxon>
        <taxon>Viridiplantae</taxon>
        <taxon>Chlorophyta</taxon>
        <taxon>core chlorophytes</taxon>
        <taxon>Trebouxiophyceae</taxon>
        <taxon>Chlorellales</taxon>
        <taxon>Chlorellaceae</taxon>
        <taxon>Chlorella clade</taxon>
        <taxon>Chlorella</taxon>
    </lineage>
</organism>
<protein>
    <submittedName>
        <fullName evidence="5">Stromal cell-derived factor 2</fullName>
    </submittedName>
</protein>
<dbReference type="AlphaFoldDB" id="A0A2P6TDG9"/>
<keyword evidence="6" id="KW-1185">Reference proteome</keyword>
<accession>A0A2P6TDG9</accession>
<name>A0A2P6TDG9_CHLSO</name>
<dbReference type="PROSITE" id="PS50919">
    <property type="entry name" value="MIR"/>
    <property type="match status" value="2"/>
</dbReference>
<dbReference type="STRING" id="3076.A0A2P6TDG9"/>
<sequence>MAERRRPASAALLLLCGLLLAVQLGCVAADDEGEAGSEKVLVTCGSTIKLESSNTRHVLHSHEVSYGYGRGSGQQSVTGFYERDSAGSLWTIKGCSQGTPIKPGQEIKLQHIVTRRWLHSHLFASPLSNNQEVSCFGDDKNTDSGDVWRVEWDGSAASWERDMPVRLLHKDTGAFLSTHAVKYQRPIPGHTEVMGMKAKGVHTLWQATEGVYWAVRKAE</sequence>